<dbReference type="Proteomes" id="UP000799421">
    <property type="component" value="Unassembled WGS sequence"/>
</dbReference>
<organism evidence="2 3">
    <name type="scientific">Piedraia hortae CBS 480.64</name>
    <dbReference type="NCBI Taxonomy" id="1314780"/>
    <lineage>
        <taxon>Eukaryota</taxon>
        <taxon>Fungi</taxon>
        <taxon>Dikarya</taxon>
        <taxon>Ascomycota</taxon>
        <taxon>Pezizomycotina</taxon>
        <taxon>Dothideomycetes</taxon>
        <taxon>Dothideomycetidae</taxon>
        <taxon>Capnodiales</taxon>
        <taxon>Piedraiaceae</taxon>
        <taxon>Piedraia</taxon>
    </lineage>
</organism>
<dbReference type="GO" id="GO:0016705">
    <property type="term" value="F:oxidoreductase activity, acting on paired donors, with incorporation or reduction of molecular oxygen"/>
    <property type="evidence" value="ECO:0007669"/>
    <property type="project" value="InterPro"/>
</dbReference>
<dbReference type="PANTHER" id="PTHR24305">
    <property type="entry name" value="CYTOCHROME P450"/>
    <property type="match status" value="1"/>
</dbReference>
<evidence type="ECO:0000313" key="3">
    <source>
        <dbReference type="Proteomes" id="UP000799421"/>
    </source>
</evidence>
<dbReference type="AlphaFoldDB" id="A0A6A7BUV6"/>
<dbReference type="SUPFAM" id="SSF48264">
    <property type="entry name" value="Cytochrome P450"/>
    <property type="match status" value="1"/>
</dbReference>
<dbReference type="GO" id="GO:0004497">
    <property type="term" value="F:monooxygenase activity"/>
    <property type="evidence" value="ECO:0007669"/>
    <property type="project" value="InterPro"/>
</dbReference>
<name>A0A6A7BUV6_9PEZI</name>
<reference evidence="2" key="1">
    <citation type="journal article" date="2020" name="Stud. Mycol.">
        <title>101 Dothideomycetes genomes: a test case for predicting lifestyles and emergence of pathogens.</title>
        <authorList>
            <person name="Haridas S."/>
            <person name="Albert R."/>
            <person name="Binder M."/>
            <person name="Bloem J."/>
            <person name="Labutti K."/>
            <person name="Salamov A."/>
            <person name="Andreopoulos B."/>
            <person name="Baker S."/>
            <person name="Barry K."/>
            <person name="Bills G."/>
            <person name="Bluhm B."/>
            <person name="Cannon C."/>
            <person name="Castanera R."/>
            <person name="Culley D."/>
            <person name="Daum C."/>
            <person name="Ezra D."/>
            <person name="Gonzalez J."/>
            <person name="Henrissat B."/>
            <person name="Kuo A."/>
            <person name="Liang C."/>
            <person name="Lipzen A."/>
            <person name="Lutzoni F."/>
            <person name="Magnuson J."/>
            <person name="Mondo S."/>
            <person name="Nolan M."/>
            <person name="Ohm R."/>
            <person name="Pangilinan J."/>
            <person name="Park H.-J."/>
            <person name="Ramirez L."/>
            <person name="Alfaro M."/>
            <person name="Sun H."/>
            <person name="Tritt A."/>
            <person name="Yoshinaga Y."/>
            <person name="Zwiers L.-H."/>
            <person name="Turgeon B."/>
            <person name="Goodwin S."/>
            <person name="Spatafora J."/>
            <person name="Crous P."/>
            <person name="Grigoriev I."/>
        </authorList>
    </citation>
    <scope>NUCLEOTIDE SEQUENCE</scope>
    <source>
        <strain evidence="2">CBS 480.64</strain>
    </source>
</reference>
<dbReference type="CDD" id="cd11060">
    <property type="entry name" value="CYP57A1-like"/>
    <property type="match status" value="1"/>
</dbReference>
<sequence>MALASALVLVAAAFLVYAIVGACVNYRRLRQFGGPFLAGCSRAWLFWQSCRARVHEAQFDAIKENGSVARIGPNLLVTNDADIVRHLNAPGSRWRRSEWYNGVKLDPRQDTVFSTRDEHVHATLRSKESGAYNGRDIDTLEPTIDERVVELIELIRREYRGRDMDLAAVVRFFTLDVLSSVAFGRPFGFMAANKDLWKYDEKTSQFTLVLEWAVNHRFFRAILQSSLMQHLTAPKETDRVGMGPLLAIARGSVAERYVQAGQKQPKVVKNDMLGHFVSHGLTQLQSEAEAFLQIIAGSDSTSTVLRITLFLLIGTPVAYNILRAEVDAAAADVSYPVISYNEAQRLPFLSACLWEGLRMYPPLFGLKSKVAPPGGDTIKGYYFPAGTEVATCDSALCRNPEIFGEDAHLFRPERWINTSPETRIRYKRTVDTVFGSGRFLCLGRHIAMMELHKALYELMRNFEWAIVDPLKGINSHAHNVHIQSNMNIVATLR</sequence>
<dbReference type="EMBL" id="MU005998">
    <property type="protein sequence ID" value="KAF2859031.1"/>
    <property type="molecule type" value="Genomic_DNA"/>
</dbReference>
<dbReference type="InterPro" id="IPR050121">
    <property type="entry name" value="Cytochrome_P450_monoxygenase"/>
</dbReference>
<dbReference type="Pfam" id="PF00067">
    <property type="entry name" value="p450"/>
    <property type="match status" value="1"/>
</dbReference>
<dbReference type="GO" id="GO:0020037">
    <property type="term" value="F:heme binding"/>
    <property type="evidence" value="ECO:0007669"/>
    <property type="project" value="InterPro"/>
</dbReference>
<protein>
    <submittedName>
        <fullName evidence="2">Cytochrome P450</fullName>
    </submittedName>
</protein>
<keyword evidence="3" id="KW-1185">Reference proteome</keyword>
<dbReference type="PRINTS" id="PR00385">
    <property type="entry name" value="P450"/>
</dbReference>
<accession>A0A6A7BUV6</accession>
<dbReference type="PRINTS" id="PR00463">
    <property type="entry name" value="EP450I"/>
</dbReference>
<dbReference type="PANTHER" id="PTHR24305:SF168">
    <property type="entry name" value="P450, PUTATIVE (EUROFUNG)-RELATED"/>
    <property type="match status" value="1"/>
</dbReference>
<evidence type="ECO:0000313" key="2">
    <source>
        <dbReference type="EMBL" id="KAF2859031.1"/>
    </source>
</evidence>
<dbReference type="Gene3D" id="1.10.630.10">
    <property type="entry name" value="Cytochrome P450"/>
    <property type="match status" value="1"/>
</dbReference>
<dbReference type="OrthoDB" id="3934656at2759"/>
<proteinExistence type="predicted"/>
<dbReference type="GO" id="GO:0005506">
    <property type="term" value="F:iron ion binding"/>
    <property type="evidence" value="ECO:0007669"/>
    <property type="project" value="InterPro"/>
</dbReference>
<keyword evidence="1" id="KW-0349">Heme</keyword>
<comment type="cofactor">
    <cofactor evidence="1">
        <name>heme</name>
        <dbReference type="ChEBI" id="CHEBI:30413"/>
    </cofactor>
</comment>
<dbReference type="InterPro" id="IPR036396">
    <property type="entry name" value="Cyt_P450_sf"/>
</dbReference>
<feature type="binding site" description="axial binding residue" evidence="1">
    <location>
        <position position="441"/>
    </location>
    <ligand>
        <name>heme</name>
        <dbReference type="ChEBI" id="CHEBI:30413"/>
    </ligand>
    <ligandPart>
        <name>Fe</name>
        <dbReference type="ChEBI" id="CHEBI:18248"/>
    </ligandPart>
</feature>
<gene>
    <name evidence="2" type="ORF">K470DRAFT_219954</name>
</gene>
<keyword evidence="1" id="KW-0479">Metal-binding</keyword>
<dbReference type="InterPro" id="IPR001128">
    <property type="entry name" value="Cyt_P450"/>
</dbReference>
<evidence type="ECO:0000256" key="1">
    <source>
        <dbReference type="PIRSR" id="PIRSR602401-1"/>
    </source>
</evidence>
<keyword evidence="1" id="KW-0408">Iron</keyword>
<dbReference type="InterPro" id="IPR002401">
    <property type="entry name" value="Cyt_P450_E_grp-I"/>
</dbReference>